<reference evidence="2 3" key="1">
    <citation type="submission" date="2020-08" db="EMBL/GenBank/DDBJ databases">
        <title>Sequencing the genomes of 1000 actinobacteria strains.</title>
        <authorList>
            <person name="Klenk H.-P."/>
        </authorList>
    </citation>
    <scope>NUCLEOTIDE SEQUENCE [LARGE SCALE GENOMIC DNA]</scope>
    <source>
        <strain evidence="2 3">DSM 45362</strain>
    </source>
</reference>
<keyword evidence="1" id="KW-0812">Transmembrane</keyword>
<gene>
    <name evidence="2" type="ORF">F4553_007887</name>
</gene>
<evidence type="ECO:0000313" key="2">
    <source>
        <dbReference type="EMBL" id="MBB5874453.1"/>
    </source>
</evidence>
<comment type="caution">
    <text evidence="2">The sequence shown here is derived from an EMBL/GenBank/DDBJ whole genome shotgun (WGS) entry which is preliminary data.</text>
</comment>
<keyword evidence="3" id="KW-1185">Reference proteome</keyword>
<organism evidence="2 3">
    <name type="scientific">Allocatelliglobosispora scoriae</name>
    <dbReference type="NCBI Taxonomy" id="643052"/>
    <lineage>
        <taxon>Bacteria</taxon>
        <taxon>Bacillati</taxon>
        <taxon>Actinomycetota</taxon>
        <taxon>Actinomycetes</taxon>
        <taxon>Micromonosporales</taxon>
        <taxon>Micromonosporaceae</taxon>
        <taxon>Allocatelliglobosispora</taxon>
    </lineage>
</organism>
<keyword evidence="1" id="KW-0472">Membrane</keyword>
<evidence type="ECO:0000256" key="1">
    <source>
        <dbReference type="SAM" id="Phobius"/>
    </source>
</evidence>
<accession>A0A841C5P5</accession>
<feature type="transmembrane region" description="Helical" evidence="1">
    <location>
        <begin position="155"/>
        <end position="177"/>
    </location>
</feature>
<dbReference type="AlphaFoldDB" id="A0A841C5P5"/>
<dbReference type="EMBL" id="JACHMN010000003">
    <property type="protein sequence ID" value="MBB5874453.1"/>
    <property type="molecule type" value="Genomic_DNA"/>
</dbReference>
<proteinExistence type="predicted"/>
<sequence>MATRTHLDALTVRRLRRGVGTIAIILPIAVTIGNSVIQGKFTLLGSVSGAYHSGMRDWFVGSLCAMGVFLICYRYAKLDDWLSTIAGTAAILVALFPTKARGEASTADLWIWWIHLAASVIMFATLAVFCFFVFTRTYRGIPKQEAPGPKRKRNAIYIVCGWAIIGGLGLGAGLSAILPHDIEVAVQPLFWGESIAIWAFGTAWLAKGDAIIRDNAGEDVLPEVGTETPAVGIG</sequence>
<keyword evidence="1" id="KW-1133">Transmembrane helix</keyword>
<feature type="transmembrane region" description="Helical" evidence="1">
    <location>
        <begin position="110"/>
        <end position="134"/>
    </location>
</feature>
<dbReference type="RefSeq" id="WP_184846602.1">
    <property type="nucleotide sequence ID" value="NZ_JACHMN010000003.1"/>
</dbReference>
<feature type="transmembrane region" description="Helical" evidence="1">
    <location>
        <begin position="20"/>
        <end position="38"/>
    </location>
</feature>
<feature type="transmembrane region" description="Helical" evidence="1">
    <location>
        <begin position="58"/>
        <end position="76"/>
    </location>
</feature>
<dbReference type="Proteomes" id="UP000587527">
    <property type="component" value="Unassembled WGS sequence"/>
</dbReference>
<evidence type="ECO:0008006" key="4">
    <source>
        <dbReference type="Google" id="ProtNLM"/>
    </source>
</evidence>
<evidence type="ECO:0000313" key="3">
    <source>
        <dbReference type="Proteomes" id="UP000587527"/>
    </source>
</evidence>
<name>A0A841C5P5_9ACTN</name>
<feature type="transmembrane region" description="Helical" evidence="1">
    <location>
        <begin position="189"/>
        <end position="206"/>
    </location>
</feature>
<feature type="transmembrane region" description="Helical" evidence="1">
    <location>
        <begin position="81"/>
        <end position="98"/>
    </location>
</feature>
<protein>
    <recommendedName>
        <fullName evidence="4">DUF998 domain-containing protein</fullName>
    </recommendedName>
</protein>